<evidence type="ECO:0000256" key="7">
    <source>
        <dbReference type="ARBA" id="ARBA00023136"/>
    </source>
</evidence>
<dbReference type="Pfam" id="PF18967">
    <property type="entry name" value="PycTM"/>
    <property type="match status" value="1"/>
</dbReference>
<name>A0A160TEG4_9ZZZZ</name>
<dbReference type="AlphaFoldDB" id="A0A160TEG4"/>
<keyword evidence="5 8" id="KW-1133">Transmembrane helix</keyword>
<dbReference type="GO" id="GO:0005886">
    <property type="term" value="C:plasma membrane"/>
    <property type="evidence" value="ECO:0007669"/>
    <property type="project" value="UniProtKB-SubCell"/>
</dbReference>
<dbReference type="GO" id="GO:0051607">
    <property type="term" value="P:defense response to virus"/>
    <property type="evidence" value="ECO:0007669"/>
    <property type="project" value="UniProtKB-KW"/>
</dbReference>
<evidence type="ECO:0000259" key="9">
    <source>
        <dbReference type="Pfam" id="PF18967"/>
    </source>
</evidence>
<keyword evidence="4" id="KW-0547">Nucleotide-binding</keyword>
<evidence type="ECO:0000256" key="1">
    <source>
        <dbReference type="ARBA" id="ARBA00004236"/>
    </source>
</evidence>
<feature type="domain" description="Pycsar effector protein" evidence="9">
    <location>
        <begin position="11"/>
        <end position="52"/>
    </location>
</feature>
<evidence type="ECO:0000256" key="5">
    <source>
        <dbReference type="ARBA" id="ARBA00022989"/>
    </source>
</evidence>
<organism evidence="10">
    <name type="scientific">hydrothermal vent metagenome</name>
    <dbReference type="NCBI Taxonomy" id="652676"/>
    <lineage>
        <taxon>unclassified sequences</taxon>
        <taxon>metagenomes</taxon>
        <taxon>ecological metagenomes</taxon>
    </lineage>
</organism>
<keyword evidence="6" id="KW-0051">Antiviral defense</keyword>
<evidence type="ECO:0000256" key="4">
    <source>
        <dbReference type="ARBA" id="ARBA00022741"/>
    </source>
</evidence>
<dbReference type="EMBL" id="CZQC01000045">
    <property type="protein sequence ID" value="CUS41544.1"/>
    <property type="molecule type" value="Genomic_DNA"/>
</dbReference>
<evidence type="ECO:0000313" key="10">
    <source>
        <dbReference type="EMBL" id="CUS41544.1"/>
    </source>
</evidence>
<evidence type="ECO:0000256" key="8">
    <source>
        <dbReference type="SAM" id="Phobius"/>
    </source>
</evidence>
<keyword evidence="7 8" id="KW-0472">Membrane</keyword>
<dbReference type="InterPro" id="IPR043760">
    <property type="entry name" value="PycTM_dom"/>
</dbReference>
<feature type="transmembrane region" description="Helical" evidence="8">
    <location>
        <begin position="36"/>
        <end position="60"/>
    </location>
</feature>
<evidence type="ECO:0000256" key="3">
    <source>
        <dbReference type="ARBA" id="ARBA00022692"/>
    </source>
</evidence>
<keyword evidence="2" id="KW-1003">Cell membrane</keyword>
<dbReference type="GO" id="GO:0000166">
    <property type="term" value="F:nucleotide binding"/>
    <property type="evidence" value="ECO:0007669"/>
    <property type="project" value="UniProtKB-KW"/>
</dbReference>
<keyword evidence="3 8" id="KW-0812">Transmembrane</keyword>
<sequence length="63" mass="7165">MLNTIEDNEKAKALFLKDIYQMGNILKRKYKQLRRAYLFAFLGVATSLLLFIADVVVNLVSAA</sequence>
<comment type="subcellular location">
    <subcellularLocation>
        <location evidence="1">Cell membrane</location>
    </subcellularLocation>
</comment>
<reference evidence="10" key="1">
    <citation type="submission" date="2015-10" db="EMBL/GenBank/DDBJ databases">
        <authorList>
            <person name="Gilbert D.G."/>
        </authorList>
    </citation>
    <scope>NUCLEOTIDE SEQUENCE</scope>
</reference>
<accession>A0A160TEG4</accession>
<gene>
    <name evidence="10" type="ORF">MGWOODY_Tha2341</name>
</gene>
<evidence type="ECO:0000256" key="2">
    <source>
        <dbReference type="ARBA" id="ARBA00022475"/>
    </source>
</evidence>
<evidence type="ECO:0000256" key="6">
    <source>
        <dbReference type="ARBA" id="ARBA00023118"/>
    </source>
</evidence>
<protein>
    <recommendedName>
        <fullName evidence="9">Pycsar effector protein domain-containing protein</fullName>
    </recommendedName>
</protein>
<proteinExistence type="predicted"/>